<feature type="domain" description="Agglutinin" evidence="1">
    <location>
        <begin position="34"/>
        <end position="139"/>
    </location>
</feature>
<dbReference type="Gene3D" id="2.80.10.50">
    <property type="match status" value="1"/>
</dbReference>
<gene>
    <name evidence="2" type="ORF">HYC85_024738</name>
</gene>
<dbReference type="SUPFAM" id="SSF50382">
    <property type="entry name" value="Agglutinin"/>
    <property type="match status" value="1"/>
</dbReference>
<dbReference type="EMBL" id="JACBKZ010000012">
    <property type="protein sequence ID" value="KAF5937232.1"/>
    <property type="molecule type" value="Genomic_DNA"/>
</dbReference>
<proteinExistence type="predicted"/>
<reference evidence="2 3" key="2">
    <citation type="submission" date="2020-07" db="EMBL/GenBank/DDBJ databases">
        <title>Genome assembly of wild tea tree DASZ reveals pedigree and selection history of tea varieties.</title>
        <authorList>
            <person name="Zhang W."/>
        </authorList>
    </citation>
    <scope>NUCLEOTIDE SEQUENCE [LARGE SCALE GENOMIC DNA]</scope>
    <source>
        <strain evidence="3">cv. G240</strain>
        <tissue evidence="2">Leaf</tissue>
    </source>
</reference>
<protein>
    <recommendedName>
        <fullName evidence="1">Agglutinin domain-containing protein</fullName>
    </recommendedName>
</protein>
<evidence type="ECO:0000313" key="3">
    <source>
        <dbReference type="Proteomes" id="UP000593564"/>
    </source>
</evidence>
<sequence length="144" mass="16236">MESVGVKSVITDKYLRPMKDARLSANGRGNPQMYLEKARTGNDMYHVKSSETNKYWQVKSAGDLWITADADVINEDQRSLACTMFHVNCFATSATDPVGKTARLRHGNLQRYACAFKDGDDYYLRAVSDSTDNDSKDVFVCEKF</sequence>
<dbReference type="AlphaFoldDB" id="A0A7J7G8Z4"/>
<dbReference type="InterPro" id="IPR053237">
    <property type="entry name" value="Natterin_C"/>
</dbReference>
<reference evidence="3" key="1">
    <citation type="journal article" date="2020" name="Nat. Commun.">
        <title>Genome assembly of wild tea tree DASZ reveals pedigree and selection history of tea varieties.</title>
        <authorList>
            <person name="Zhang W."/>
            <person name="Zhang Y."/>
            <person name="Qiu H."/>
            <person name="Guo Y."/>
            <person name="Wan H."/>
            <person name="Zhang X."/>
            <person name="Scossa F."/>
            <person name="Alseekh S."/>
            <person name="Zhang Q."/>
            <person name="Wang P."/>
            <person name="Xu L."/>
            <person name="Schmidt M.H."/>
            <person name="Jia X."/>
            <person name="Li D."/>
            <person name="Zhu A."/>
            <person name="Guo F."/>
            <person name="Chen W."/>
            <person name="Ni D."/>
            <person name="Usadel B."/>
            <person name="Fernie A.R."/>
            <person name="Wen W."/>
        </authorList>
    </citation>
    <scope>NUCLEOTIDE SEQUENCE [LARGE SCALE GENOMIC DNA]</scope>
    <source>
        <strain evidence="3">cv. G240</strain>
    </source>
</reference>
<evidence type="ECO:0000313" key="2">
    <source>
        <dbReference type="EMBL" id="KAF5937232.1"/>
    </source>
</evidence>
<evidence type="ECO:0000259" key="1">
    <source>
        <dbReference type="Pfam" id="PF07468"/>
    </source>
</evidence>
<accession>A0A7J7G8Z4</accession>
<dbReference type="Proteomes" id="UP000593564">
    <property type="component" value="Unassembled WGS sequence"/>
</dbReference>
<dbReference type="Pfam" id="PF07468">
    <property type="entry name" value="Agglutinin"/>
    <property type="match status" value="1"/>
</dbReference>
<dbReference type="PANTHER" id="PTHR39244:SF5">
    <property type="entry name" value="NATTERIN-3-LIKE"/>
    <property type="match status" value="1"/>
</dbReference>
<dbReference type="InterPro" id="IPR036242">
    <property type="entry name" value="Agglutinin_dom_sf"/>
</dbReference>
<keyword evidence="3" id="KW-1185">Reference proteome</keyword>
<dbReference type="InterPro" id="IPR008998">
    <property type="entry name" value="Agglutinin"/>
</dbReference>
<comment type="caution">
    <text evidence="2">The sequence shown here is derived from an EMBL/GenBank/DDBJ whole genome shotgun (WGS) entry which is preliminary data.</text>
</comment>
<organism evidence="2 3">
    <name type="scientific">Camellia sinensis</name>
    <name type="common">Tea plant</name>
    <name type="synonym">Thea sinensis</name>
    <dbReference type="NCBI Taxonomy" id="4442"/>
    <lineage>
        <taxon>Eukaryota</taxon>
        <taxon>Viridiplantae</taxon>
        <taxon>Streptophyta</taxon>
        <taxon>Embryophyta</taxon>
        <taxon>Tracheophyta</taxon>
        <taxon>Spermatophyta</taxon>
        <taxon>Magnoliopsida</taxon>
        <taxon>eudicotyledons</taxon>
        <taxon>Gunneridae</taxon>
        <taxon>Pentapetalae</taxon>
        <taxon>asterids</taxon>
        <taxon>Ericales</taxon>
        <taxon>Theaceae</taxon>
        <taxon>Camellia</taxon>
    </lineage>
</organism>
<dbReference type="PANTHER" id="PTHR39244">
    <property type="entry name" value="NATTERIN-4"/>
    <property type="match status" value="1"/>
</dbReference>
<name>A0A7J7G8Z4_CAMSI</name>